<organism evidence="1 2">
    <name type="scientific">Mucuna pruriens</name>
    <name type="common">Velvet bean</name>
    <name type="synonym">Dolichos pruriens</name>
    <dbReference type="NCBI Taxonomy" id="157652"/>
    <lineage>
        <taxon>Eukaryota</taxon>
        <taxon>Viridiplantae</taxon>
        <taxon>Streptophyta</taxon>
        <taxon>Embryophyta</taxon>
        <taxon>Tracheophyta</taxon>
        <taxon>Spermatophyta</taxon>
        <taxon>Magnoliopsida</taxon>
        <taxon>eudicotyledons</taxon>
        <taxon>Gunneridae</taxon>
        <taxon>Pentapetalae</taxon>
        <taxon>rosids</taxon>
        <taxon>fabids</taxon>
        <taxon>Fabales</taxon>
        <taxon>Fabaceae</taxon>
        <taxon>Papilionoideae</taxon>
        <taxon>50 kb inversion clade</taxon>
        <taxon>NPAAA clade</taxon>
        <taxon>indigoferoid/millettioid clade</taxon>
        <taxon>Phaseoleae</taxon>
        <taxon>Mucuna</taxon>
    </lineage>
</organism>
<sequence length="352" mass="39385">MGIVEINWIGTSRPIQESLSAGVVIEFRLDSKYIPLHSYAHSSSSRWCTILQWRFSQLRKHRSWTKRPKVVKGNCLACHHTLVDLILNALANRGKPSPFDHEMSLSQPSILKEQSGPNAVAQSSQPNLGALISAKSSSAAMSLFEEACSARLTIRRSETKSSPTPSCLSKTKSSPTILRLSQCLAETMSDPSLPTPSRISHYREQVDIPYLKSIFDPLSDLDPEIVITLRRLRKARNIVVSNSNSYNFVSSFNNSSLITNNSDSFEYSSVNNSVEPKQMENTDSTLKELETLNVKSDLIHLLPKFHGLAGEDPHKHLNELHVICSTMRLQGILEDYIKMKAFPFFLDGVTKD</sequence>
<gene>
    <name evidence="1" type="ORF">CR513_34828</name>
</gene>
<name>A0A371G0T5_MUCPR</name>
<dbReference type="Proteomes" id="UP000257109">
    <property type="component" value="Unassembled WGS sequence"/>
</dbReference>
<proteinExistence type="predicted"/>
<keyword evidence="2" id="KW-1185">Reference proteome</keyword>
<dbReference type="AlphaFoldDB" id="A0A371G0T5"/>
<protein>
    <submittedName>
        <fullName evidence="1">Uncharacterized protein</fullName>
    </submittedName>
</protein>
<reference evidence="1" key="1">
    <citation type="submission" date="2018-05" db="EMBL/GenBank/DDBJ databases">
        <title>Draft genome of Mucuna pruriens seed.</title>
        <authorList>
            <person name="Nnadi N.E."/>
            <person name="Vos R."/>
            <person name="Hasami M.H."/>
            <person name="Devisetty U.K."/>
            <person name="Aguiy J.C."/>
        </authorList>
    </citation>
    <scope>NUCLEOTIDE SEQUENCE [LARGE SCALE GENOMIC DNA]</scope>
    <source>
        <strain evidence="1">JCA_2017</strain>
    </source>
</reference>
<dbReference type="OrthoDB" id="1422241at2759"/>
<evidence type="ECO:0000313" key="2">
    <source>
        <dbReference type="Proteomes" id="UP000257109"/>
    </source>
</evidence>
<evidence type="ECO:0000313" key="1">
    <source>
        <dbReference type="EMBL" id="RDX84167.1"/>
    </source>
</evidence>
<dbReference type="EMBL" id="QJKJ01007129">
    <property type="protein sequence ID" value="RDX84167.1"/>
    <property type="molecule type" value="Genomic_DNA"/>
</dbReference>
<accession>A0A371G0T5</accession>
<feature type="non-terminal residue" evidence="1">
    <location>
        <position position="1"/>
    </location>
</feature>
<comment type="caution">
    <text evidence="1">The sequence shown here is derived from an EMBL/GenBank/DDBJ whole genome shotgun (WGS) entry which is preliminary data.</text>
</comment>